<organism evidence="2 3">
    <name type="scientific">Candidatus Vogelbacteria bacterium RIFOXYD1_FULL_44_32</name>
    <dbReference type="NCBI Taxonomy" id="1802438"/>
    <lineage>
        <taxon>Bacteria</taxon>
        <taxon>Candidatus Vogeliibacteriota</taxon>
    </lineage>
</organism>
<feature type="chain" id="PRO_5009584075" description="DUF2680 domain-containing protein" evidence="1">
    <location>
        <begin position="26"/>
        <end position="157"/>
    </location>
</feature>
<dbReference type="Proteomes" id="UP000177043">
    <property type="component" value="Unassembled WGS sequence"/>
</dbReference>
<sequence length="157" mass="17315">MKHKKWLAYSLMPALALFILGADTAAAQGFGFGLGGKNVDPTEAADRLQEMFASQAKVLGLEVSDIKEAWAEGKTIKELADEKGIDLNTLRDKMKAQRLVDMKAHLQALVDKGVITQTQANKRLEFMQKATDKIKDKAEKTGGRGWKMMGGPMMGWF</sequence>
<evidence type="ECO:0000256" key="1">
    <source>
        <dbReference type="SAM" id="SignalP"/>
    </source>
</evidence>
<comment type="caution">
    <text evidence="2">The sequence shown here is derived from an EMBL/GenBank/DDBJ whole genome shotgun (WGS) entry which is preliminary data.</text>
</comment>
<dbReference type="STRING" id="1802438.A2571_00955"/>
<dbReference type="AlphaFoldDB" id="A0A1G2QEB2"/>
<keyword evidence="1" id="KW-0732">Signal</keyword>
<gene>
    <name evidence="2" type="ORF">A2571_00955</name>
</gene>
<reference evidence="2 3" key="1">
    <citation type="journal article" date="2016" name="Nat. Commun.">
        <title>Thousands of microbial genomes shed light on interconnected biogeochemical processes in an aquifer system.</title>
        <authorList>
            <person name="Anantharaman K."/>
            <person name="Brown C.T."/>
            <person name="Hug L.A."/>
            <person name="Sharon I."/>
            <person name="Castelle C.J."/>
            <person name="Probst A.J."/>
            <person name="Thomas B.C."/>
            <person name="Singh A."/>
            <person name="Wilkins M.J."/>
            <person name="Karaoz U."/>
            <person name="Brodie E.L."/>
            <person name="Williams K.H."/>
            <person name="Hubbard S.S."/>
            <person name="Banfield J.F."/>
        </authorList>
    </citation>
    <scope>NUCLEOTIDE SEQUENCE [LARGE SCALE GENOMIC DNA]</scope>
</reference>
<feature type="signal peptide" evidence="1">
    <location>
        <begin position="1"/>
        <end position="25"/>
    </location>
</feature>
<accession>A0A1G2QEB2</accession>
<evidence type="ECO:0000313" key="3">
    <source>
        <dbReference type="Proteomes" id="UP000177043"/>
    </source>
</evidence>
<name>A0A1G2QEB2_9BACT</name>
<proteinExistence type="predicted"/>
<evidence type="ECO:0000313" key="2">
    <source>
        <dbReference type="EMBL" id="OHA58930.1"/>
    </source>
</evidence>
<protein>
    <recommendedName>
        <fullName evidence="4">DUF2680 domain-containing protein</fullName>
    </recommendedName>
</protein>
<dbReference type="EMBL" id="MHTJ01000002">
    <property type="protein sequence ID" value="OHA58930.1"/>
    <property type="molecule type" value="Genomic_DNA"/>
</dbReference>
<evidence type="ECO:0008006" key="4">
    <source>
        <dbReference type="Google" id="ProtNLM"/>
    </source>
</evidence>